<comment type="caution">
    <text evidence="17">The sequence shown here is derived from an EMBL/GenBank/DDBJ whole genome shotgun (WGS) entry which is preliminary data.</text>
</comment>
<accession>A0AAW5R556</accession>
<comment type="catalytic activity">
    <reaction evidence="14">
        <text>pyruvate + ATP + H2O = phosphoenolpyruvate + AMP + phosphate + 2 H(+)</text>
        <dbReference type="Rhea" id="RHEA:11364"/>
        <dbReference type="ChEBI" id="CHEBI:15361"/>
        <dbReference type="ChEBI" id="CHEBI:15377"/>
        <dbReference type="ChEBI" id="CHEBI:15378"/>
        <dbReference type="ChEBI" id="CHEBI:30616"/>
        <dbReference type="ChEBI" id="CHEBI:43474"/>
        <dbReference type="ChEBI" id="CHEBI:58702"/>
        <dbReference type="ChEBI" id="CHEBI:456215"/>
        <dbReference type="EC" id="2.7.9.2"/>
    </reaction>
</comment>
<comment type="cofactor">
    <cofactor evidence="1">
        <name>Mg(2+)</name>
        <dbReference type="ChEBI" id="CHEBI:18420"/>
    </cofactor>
</comment>
<comment type="similarity">
    <text evidence="4">Belongs to the PEP-utilizing enzyme family.</text>
</comment>
<dbReference type="SUPFAM" id="SSF56059">
    <property type="entry name" value="Glutathione synthetase ATP-binding domain-like"/>
    <property type="match status" value="1"/>
</dbReference>
<feature type="signal peptide" evidence="15">
    <location>
        <begin position="1"/>
        <end position="21"/>
    </location>
</feature>
<evidence type="ECO:0000256" key="5">
    <source>
        <dbReference type="ARBA" id="ARBA00011996"/>
    </source>
</evidence>
<evidence type="ECO:0000256" key="14">
    <source>
        <dbReference type="ARBA" id="ARBA00047700"/>
    </source>
</evidence>
<evidence type="ECO:0000256" key="1">
    <source>
        <dbReference type="ARBA" id="ARBA00001946"/>
    </source>
</evidence>
<sequence>MVVSKIPGVMAACLVATIGLAAPEGPAAGFEAQKLAPDVTERLDQAWSISRQKIKGPFGPNTCVCNDGRSAPLLTQSGEIRNICGDETLFCAAFKADWGRDLETDGVYVANIFSRDLYEWDRIADHFDLVRGYILERYVIDTSPENKLSQMRQYGGLSGAEYEIVAKRDFYERFLAAEDYNDFRHFLLAYELQKRHFSRGGFGKMQEVRNMASRIQGIDGGFKPLRDAVHNQVSASLIPILEDYRDNRANARTQALTDELIAEIRTLTSLDVAALDNDIGAIENQRIMQLLTNLSVRAAASDGVETMAALGEMMRVTREAVADGTLSPGDRRRAIDLNIVASAVMQSEGSRLRDDGKMSIGQTIAMMRALVDGAYGVGLLSSRERASASNNLQILLLEGGLEGGTVPRAELKHRMALAARVVEWAQNSAVLAFAEVWSQWLHLMPEVGRLPDDIVRGSPLLLYADAHQDVSDFAVGLGAVRHELAGTEVTGGVRALNPGLAVGPLLLNPESGSYSRSELVALAATPEDLQPTAGILTQGEGNVVSHVQLLARALGIPNAVAAKQPFDTVAALAQQDVFYAVTPNGRVILKNSADMTDLEKDVLAEYTANVSRDDDGELADAGGTGKLHIDKDRLDLSVTAPVPLTSLRRKDSGILSGPKAAFLGELKHLFPDNVARGVVLPFGVYYEHYRRARVSVPENLAGKDIAEPGQPLPDFVRATYAQFFGEMIPSGLGEKDLSDWIKPRLDVIVASIIDTPLDEGLKAAIATELDKQGLLDPNDPSMTVGCFVRSDTNVEDMENFNGAGLNLTIFNLVSLDDIYAGVKEVWASPFRYRSFSWRQTLIDDPEWVLPSVIILESVPSEKSGVAITADINSGDPDAILMATSEGVGGAVDGTPAETLLWSAYGIELVTMFKSPTRRMLKPEGGVDVIASTGREHVLSDEEVAALSDAARKIEASLEPTLNAAGTPRPWDIEYGFADGKLWLFQTRPFIGSDEVANLPALSRLDDTPPSVSETVAFDEVPQ</sequence>
<dbReference type="Gene3D" id="3.30.470.20">
    <property type="entry name" value="ATP-grasp fold, B domain"/>
    <property type="match status" value="1"/>
</dbReference>
<dbReference type="EMBL" id="JALIDZ010000008">
    <property type="protein sequence ID" value="MCT8973798.1"/>
    <property type="molecule type" value="Genomic_DNA"/>
</dbReference>
<dbReference type="InterPro" id="IPR002192">
    <property type="entry name" value="PPDK_AMP/ATP-bd"/>
</dbReference>
<dbReference type="AlphaFoldDB" id="A0AAW5R556"/>
<keyword evidence="7" id="KW-0808">Transferase</keyword>
<dbReference type="InterPro" id="IPR013815">
    <property type="entry name" value="ATP_grasp_subdomain_1"/>
</dbReference>
<keyword evidence="9" id="KW-0547">Nucleotide-binding</keyword>
<keyword evidence="12" id="KW-0460">Magnesium</keyword>
<evidence type="ECO:0000256" key="8">
    <source>
        <dbReference type="ARBA" id="ARBA00022723"/>
    </source>
</evidence>
<evidence type="ECO:0000256" key="12">
    <source>
        <dbReference type="ARBA" id="ARBA00022842"/>
    </source>
</evidence>
<evidence type="ECO:0000256" key="6">
    <source>
        <dbReference type="ARBA" id="ARBA00021623"/>
    </source>
</evidence>
<evidence type="ECO:0000256" key="7">
    <source>
        <dbReference type="ARBA" id="ARBA00022679"/>
    </source>
</evidence>
<gene>
    <name evidence="17" type="ORF">MUB46_18180</name>
</gene>
<dbReference type="Pfam" id="PF01326">
    <property type="entry name" value="PPDK_N"/>
    <property type="match status" value="1"/>
</dbReference>
<proteinExistence type="inferred from homology"/>
<comment type="pathway">
    <text evidence="3">Carbohydrate biosynthesis; gluconeogenesis.</text>
</comment>
<dbReference type="Proteomes" id="UP001320898">
    <property type="component" value="Unassembled WGS sequence"/>
</dbReference>
<feature type="chain" id="PRO_5043778509" description="Phosphoenolpyruvate synthase" evidence="15">
    <location>
        <begin position="22"/>
        <end position="1022"/>
    </location>
</feature>
<dbReference type="Gene3D" id="3.30.1490.20">
    <property type="entry name" value="ATP-grasp fold, A domain"/>
    <property type="match status" value="1"/>
</dbReference>
<evidence type="ECO:0000256" key="9">
    <source>
        <dbReference type="ARBA" id="ARBA00022741"/>
    </source>
</evidence>
<evidence type="ECO:0000256" key="3">
    <source>
        <dbReference type="ARBA" id="ARBA00004742"/>
    </source>
</evidence>
<keyword evidence="15" id="KW-0732">Signal</keyword>
<dbReference type="EC" id="2.7.9.2" evidence="5"/>
<dbReference type="GO" id="GO:0046872">
    <property type="term" value="F:metal ion binding"/>
    <property type="evidence" value="ECO:0007669"/>
    <property type="project" value="UniProtKB-KW"/>
</dbReference>
<keyword evidence="8" id="KW-0479">Metal-binding</keyword>
<dbReference type="PANTHER" id="PTHR43030:SF1">
    <property type="entry name" value="PHOSPHOENOLPYRUVATE SYNTHASE"/>
    <property type="match status" value="1"/>
</dbReference>
<evidence type="ECO:0000313" key="18">
    <source>
        <dbReference type="Proteomes" id="UP001320898"/>
    </source>
</evidence>
<dbReference type="InterPro" id="IPR006319">
    <property type="entry name" value="PEP_synth"/>
</dbReference>
<evidence type="ECO:0000256" key="15">
    <source>
        <dbReference type="SAM" id="SignalP"/>
    </source>
</evidence>
<evidence type="ECO:0000259" key="16">
    <source>
        <dbReference type="Pfam" id="PF01326"/>
    </source>
</evidence>
<comment type="function">
    <text evidence="2">Catalyzes the phosphorylation of pyruvate to phosphoenolpyruvate.</text>
</comment>
<name>A0AAW5R556_9HYPH</name>
<dbReference type="GO" id="GO:0005524">
    <property type="term" value="F:ATP binding"/>
    <property type="evidence" value="ECO:0007669"/>
    <property type="project" value="UniProtKB-KW"/>
</dbReference>
<evidence type="ECO:0000256" key="13">
    <source>
        <dbReference type="ARBA" id="ARBA00033470"/>
    </source>
</evidence>
<evidence type="ECO:0000313" key="17">
    <source>
        <dbReference type="EMBL" id="MCT8973798.1"/>
    </source>
</evidence>
<dbReference type="GO" id="GO:0008986">
    <property type="term" value="F:pyruvate, water dikinase activity"/>
    <property type="evidence" value="ECO:0007669"/>
    <property type="project" value="UniProtKB-EC"/>
</dbReference>
<dbReference type="PANTHER" id="PTHR43030">
    <property type="entry name" value="PHOSPHOENOLPYRUVATE SYNTHASE"/>
    <property type="match status" value="1"/>
</dbReference>
<feature type="domain" description="Pyruvate phosphate dikinase AMP/ATP-binding" evidence="16">
    <location>
        <begin position="741"/>
        <end position="989"/>
    </location>
</feature>
<reference evidence="17 18" key="1">
    <citation type="submission" date="2022-04" db="EMBL/GenBank/DDBJ databases">
        <authorList>
            <person name="Ye Y.-Q."/>
            <person name="Du Z.-J."/>
        </authorList>
    </citation>
    <scope>NUCLEOTIDE SEQUENCE [LARGE SCALE GENOMIC DNA]</scope>
    <source>
        <strain evidence="17 18">A6E488</strain>
    </source>
</reference>
<protein>
    <recommendedName>
        <fullName evidence="6">Phosphoenolpyruvate synthase</fullName>
        <ecNumber evidence="5">2.7.9.2</ecNumber>
    </recommendedName>
    <alternativeName>
        <fullName evidence="13">Pyruvate, water dikinase</fullName>
    </alternativeName>
</protein>
<keyword evidence="18" id="KW-1185">Reference proteome</keyword>
<keyword evidence="11" id="KW-0067">ATP-binding</keyword>
<evidence type="ECO:0000256" key="2">
    <source>
        <dbReference type="ARBA" id="ARBA00002988"/>
    </source>
</evidence>
<organism evidence="17 18">
    <name type="scientific">Microbaculum marinisediminis</name>
    <dbReference type="NCBI Taxonomy" id="2931392"/>
    <lineage>
        <taxon>Bacteria</taxon>
        <taxon>Pseudomonadati</taxon>
        <taxon>Pseudomonadota</taxon>
        <taxon>Alphaproteobacteria</taxon>
        <taxon>Hyphomicrobiales</taxon>
        <taxon>Tepidamorphaceae</taxon>
        <taxon>Microbaculum</taxon>
    </lineage>
</organism>
<evidence type="ECO:0000256" key="11">
    <source>
        <dbReference type="ARBA" id="ARBA00022840"/>
    </source>
</evidence>
<keyword evidence="10" id="KW-0418">Kinase</keyword>
<evidence type="ECO:0000256" key="4">
    <source>
        <dbReference type="ARBA" id="ARBA00007837"/>
    </source>
</evidence>
<evidence type="ECO:0000256" key="10">
    <source>
        <dbReference type="ARBA" id="ARBA00022777"/>
    </source>
</evidence>